<proteinExistence type="predicted"/>
<evidence type="ECO:0000313" key="2">
    <source>
        <dbReference type="EMBL" id="RCW33357.1"/>
    </source>
</evidence>
<dbReference type="Proteomes" id="UP000252795">
    <property type="component" value="Unassembled WGS sequence"/>
</dbReference>
<evidence type="ECO:0000313" key="6">
    <source>
        <dbReference type="Proteomes" id="UP000253647"/>
    </source>
</evidence>
<dbReference type="AlphaFoldDB" id="A0A368UWS8"/>
<evidence type="ECO:0000313" key="1">
    <source>
        <dbReference type="EMBL" id="RBP72430.1"/>
    </source>
</evidence>
<dbReference type="EMBL" id="QNSA01000007">
    <property type="protein sequence ID" value="RBP72430.1"/>
    <property type="molecule type" value="Genomic_DNA"/>
</dbReference>
<reference evidence="4 6" key="1">
    <citation type="submission" date="2018-07" db="EMBL/GenBank/DDBJ databases">
        <title>Freshwater and sediment microbial communities from various areas in North America, analyzing microbe dynamics in response to fracking.</title>
        <authorList>
            <person name="Lamendella R."/>
        </authorList>
    </citation>
    <scope>NUCLEOTIDE SEQUENCE [LARGE SCALE GENOMIC DNA]</scope>
    <source>
        <strain evidence="3 6">105B</strain>
        <strain evidence="2 4">114E</strain>
        <strain evidence="1 5">114E_o</strain>
    </source>
</reference>
<comment type="caution">
    <text evidence="2">The sequence shown here is derived from an EMBL/GenBank/DDBJ whole genome shotgun (WGS) entry which is preliminary data.</text>
</comment>
<dbReference type="Proteomes" id="UP000253647">
    <property type="component" value="Unassembled WGS sequence"/>
</dbReference>
<organism evidence="2 4">
    <name type="scientific">Marinobacter nauticus</name>
    <name type="common">Marinobacter hydrocarbonoclasticus</name>
    <name type="synonym">Marinobacter aquaeolei</name>
    <dbReference type="NCBI Taxonomy" id="2743"/>
    <lineage>
        <taxon>Bacteria</taxon>
        <taxon>Pseudomonadati</taxon>
        <taxon>Pseudomonadota</taxon>
        <taxon>Gammaproteobacteria</taxon>
        <taxon>Pseudomonadales</taxon>
        <taxon>Marinobacteraceae</taxon>
        <taxon>Marinobacter</taxon>
    </lineage>
</organism>
<dbReference type="Proteomes" id="UP000253065">
    <property type="component" value="Unassembled WGS sequence"/>
</dbReference>
<name>A0A368UWS8_MARNT</name>
<evidence type="ECO:0000313" key="3">
    <source>
        <dbReference type="EMBL" id="RCW70848.1"/>
    </source>
</evidence>
<dbReference type="EMBL" id="QPJI01000004">
    <property type="protein sequence ID" value="RCW70848.1"/>
    <property type="molecule type" value="Genomic_DNA"/>
</dbReference>
<evidence type="ECO:0000313" key="4">
    <source>
        <dbReference type="Proteomes" id="UP000252795"/>
    </source>
</evidence>
<keyword evidence="5" id="KW-1185">Reference proteome</keyword>
<dbReference type="EMBL" id="QPJB01000007">
    <property type="protein sequence ID" value="RCW33357.1"/>
    <property type="molecule type" value="Genomic_DNA"/>
</dbReference>
<sequence length="38" mass="4761">MKSHWQHHKIVRTKDDRDEVYEEPEWERRPFPGITITI</sequence>
<evidence type="ECO:0000313" key="5">
    <source>
        <dbReference type="Proteomes" id="UP000253065"/>
    </source>
</evidence>
<protein>
    <submittedName>
        <fullName evidence="2">Uncharacterized protein</fullName>
    </submittedName>
</protein>
<accession>A0A368UWS8</accession>
<gene>
    <name evidence="2" type="ORF">DET51_10728</name>
    <name evidence="3" type="ORF">DET61_1046</name>
    <name evidence="1" type="ORF">DET64_10728</name>
</gene>